<feature type="domain" description="Atrophied bacterial Ig" evidence="1">
    <location>
        <begin position="583"/>
        <end position="683"/>
    </location>
</feature>
<dbReference type="InterPro" id="IPR046780">
    <property type="entry name" value="aBig_2"/>
</dbReference>
<name>A0ABQ0MXU4_9GAMM</name>
<dbReference type="EMBL" id="BDQM01000025">
    <property type="protein sequence ID" value="GAW97094.1"/>
    <property type="molecule type" value="Genomic_DNA"/>
</dbReference>
<sequence length="1029" mass="109486">MGKISVLSRIKKNKISVQISIILATSTLVLSGCGSSTENPDVKNTVVKSAVVEVDLNPTLASGLLCIDENNNGQCDSNEPSKADFSAGEIPEDFYSDEYSRLLELNDGSLFIAAPTTTIITAYGTIISNEILFNPTVAGDTNLAASYIQEKLSLETDGSFAVDQASQLQASIKAALVVAPTAHTAKAIAAVIDEVVASETFEVTVTADQINAESIAKRDNQLSGTELTWQQSDGDETPDFIIPLAGRNLTAMTMHYHNGLMIIDTSGDTPVIAANGLFAAVDGERYEIDGVTGASEHRLRGAVASTDGQYVYINIRPRNEDAIGNDNDDKYGLFRVQINDDGSFADYNDSSVLRYASAFIGDFEIVGDKIYVEDRDRDVTLILNLDLTDTGATVAAADAGGLSNIDSQFFSPDGTYIYAITESIAADDTADPVVVAVASSFYKINVSTNEIEASFELTTSFSQLKFYHDGTKALGYLDDYATLIDLENMVLTDELPLASDVFYGEVSADNQYAIFASDSYEVWVFDLNAIDLGVSAKFVADERLRVASVDQYGNIFAAGRGFNQITKYAVGDVISPTAAIALDKAAIIAGNLYRGGSLTAIVSDLSLTAEIDGGAGSAIAWSSTTTSINTADAINDDSPEIGAVTRPHNGSGDETGILTASLSFNFRNLSESASKDFAVSIRQTPASLPAAHSVFMADHSSQYMAVNYDGDISISPVKNDDDVYGFVSLKLINSELSLVSGTPSAPRIYADFESLVGVGIHKSYAVGISAALDDTDGQARIFTVALDDAGVLADTVTTSIDITTGTPLKAGFNSEQSIAAVMIEKADGSYIAEIYSLGDTGEIELSHTIEMAAADYKTYGPPAINDDASRVYQRDSENKIIMSAADGSSASATVEEIARVWYFNGFVFITDYDGNVVSFNESLDESSRQMFYTGTGGRIYGAVGRELNGSNYLFLPVQRTKDAALTGVYQLEIAADGSLTEVAFSLTTEGDGPNRMAVSGDGDTVIYSNRIRSGDNKGRWLSAVVIPTE</sequence>
<comment type="caution">
    <text evidence="2">The sequence shown here is derived from an EMBL/GenBank/DDBJ whole genome shotgun (WGS) entry which is preliminary data.</text>
</comment>
<protein>
    <recommendedName>
        <fullName evidence="1">Atrophied bacterial Ig domain-containing protein</fullName>
    </recommendedName>
</protein>
<evidence type="ECO:0000313" key="3">
    <source>
        <dbReference type="Proteomes" id="UP000197068"/>
    </source>
</evidence>
<dbReference type="Proteomes" id="UP000197068">
    <property type="component" value="Unassembled WGS sequence"/>
</dbReference>
<reference evidence="2 3" key="1">
    <citation type="submission" date="2017-06" db="EMBL/GenBank/DDBJ databases">
        <title>Whole Genome Sequences of Colwellia marinimaniae MTCD1.</title>
        <authorList>
            <person name="Kusumoto H."/>
            <person name="Inoue M."/>
            <person name="Tanikawa K."/>
            <person name="Maeji H."/>
            <person name="Cameron J.H."/>
            <person name="Bartlett D.H."/>
        </authorList>
    </citation>
    <scope>NUCLEOTIDE SEQUENCE [LARGE SCALE GENOMIC DNA]</scope>
    <source>
        <strain evidence="2 3">MTCD1</strain>
    </source>
</reference>
<accession>A0ABQ0MXU4</accession>
<evidence type="ECO:0000259" key="1">
    <source>
        <dbReference type="Pfam" id="PF20578"/>
    </source>
</evidence>
<organism evidence="2 3">
    <name type="scientific">Colwellia marinimaniae</name>
    <dbReference type="NCBI Taxonomy" id="1513592"/>
    <lineage>
        <taxon>Bacteria</taxon>
        <taxon>Pseudomonadati</taxon>
        <taxon>Pseudomonadota</taxon>
        <taxon>Gammaproteobacteria</taxon>
        <taxon>Alteromonadales</taxon>
        <taxon>Colwelliaceae</taxon>
        <taxon>Colwellia</taxon>
    </lineage>
</organism>
<keyword evidence="3" id="KW-1185">Reference proteome</keyword>
<dbReference type="RefSeq" id="WP_057181447.1">
    <property type="nucleotide sequence ID" value="NZ_BDQM01000025.1"/>
</dbReference>
<dbReference type="PROSITE" id="PS51257">
    <property type="entry name" value="PROKAR_LIPOPROTEIN"/>
    <property type="match status" value="1"/>
</dbReference>
<gene>
    <name evidence="2" type="ORF">MTCD1_02720</name>
</gene>
<evidence type="ECO:0000313" key="2">
    <source>
        <dbReference type="EMBL" id="GAW97094.1"/>
    </source>
</evidence>
<dbReference type="Pfam" id="PF20578">
    <property type="entry name" value="aBig_2"/>
    <property type="match status" value="1"/>
</dbReference>
<proteinExistence type="predicted"/>
<dbReference type="SUPFAM" id="SSF82171">
    <property type="entry name" value="DPP6 N-terminal domain-like"/>
    <property type="match status" value="1"/>
</dbReference>